<dbReference type="OrthoDB" id="5438497at2"/>
<evidence type="ECO:0008006" key="3">
    <source>
        <dbReference type="Google" id="ProtNLM"/>
    </source>
</evidence>
<sequence length="678" mass="75218">MQFSFNGGIVSPEMFGRFDQAKYQTGVAKCKNFYVELYGGLTYRAGFRYVHHYDYSLGTMRLIPFVFSEEQAVVLVIREGMVNFFAEGGMLLNDLGTPLEIVLPYAAEHLMQLRYAQSADVITITHPNYPPRKIIRRGATNWTTELVTVGYGLDAPLNAAATAHIEDKYATGGAQHDAFVEREYIYQVTAVNEENESAASTRTAVVLNDLTLSGNYNTITWDAVTGATRYNVFKLRSGLASYIGETTELSFTDDYIETNGALTPPLIRDPFEYYPTAVAYHGQRKVYGGGFQSPQWLRMSRTATDDNFGYHIPLQDTDSIQIRFAARDGNGVKHLVPISDLMILTSGAVWKLSADGAVTASSVSVNPQSYVGANDVTPVQIGGAAVFSSDQTGHVHEISISQGYNANYQVMDLSIMCPHLFDGYKIVDCALVRNPLSMVFFVRDDGKLLSLTYEPQQQVWAWAEHETQGKFLSVAAIPEADQTVLYALVERNGFRMIERLLLRQPLELNDHCLLDSSYQYTGLEVDTLTGLDWLEGQTVSVFADGGDKPDVVVTGGEIKLSRKFTNVWIGLNYEGEVGSLPLYAQYANPVKPKIASQVYLRVLGTQNISVGVNQDTPTPMPITEHKPRSLERYGQPLSLISGIVQIPVASPYSRDLQITVKHDKPLPMKLLAMEVEFK</sequence>
<dbReference type="AlphaFoldDB" id="R9B1H9"/>
<keyword evidence="2" id="KW-1185">Reference proteome</keyword>
<accession>R9B1H9</accession>
<comment type="caution">
    <text evidence="1">The sequence shown here is derived from an EMBL/GenBank/DDBJ whole genome shotgun (WGS) entry which is preliminary data.</text>
</comment>
<dbReference type="PATRIC" id="fig|1120927.3.peg.1467"/>
<name>R9B1H9_9GAMM</name>
<organism evidence="1 2">
    <name type="scientific">Acinetobacter tandoii DSM 14970 = CIP 107469</name>
    <dbReference type="NCBI Taxonomy" id="1120927"/>
    <lineage>
        <taxon>Bacteria</taxon>
        <taxon>Pseudomonadati</taxon>
        <taxon>Pseudomonadota</taxon>
        <taxon>Gammaproteobacteria</taxon>
        <taxon>Moraxellales</taxon>
        <taxon>Moraxellaceae</taxon>
        <taxon>Acinetobacter</taxon>
    </lineage>
</organism>
<dbReference type="Proteomes" id="UP000016201">
    <property type="component" value="Unassembled WGS sequence"/>
</dbReference>
<protein>
    <recommendedName>
        <fullName evidence="3">Bbp13</fullName>
    </recommendedName>
</protein>
<reference evidence="1 2" key="1">
    <citation type="submission" date="2013-03" db="EMBL/GenBank/DDBJ databases">
        <title>The Genome Sequence of Acinetobacter tandoii CIP 107469.</title>
        <authorList>
            <consortium name="The Broad Institute Genome Sequencing Platform"/>
            <consortium name="The Broad Institute Genome Sequencing Center for Infectious Disease"/>
            <person name="Cerqueira G."/>
            <person name="Feldgarden M."/>
            <person name="Courvalin P."/>
            <person name="Perichon B."/>
            <person name="Grillot-Courvalin C."/>
            <person name="Clermont D."/>
            <person name="Rocha E."/>
            <person name="Yoon E.-J."/>
            <person name="Nemec A."/>
            <person name="Walker B."/>
            <person name="Young S.K."/>
            <person name="Zeng Q."/>
            <person name="Gargeya S."/>
            <person name="Fitzgerald M."/>
            <person name="Haas B."/>
            <person name="Abouelleil A."/>
            <person name="Alvarado L."/>
            <person name="Arachchi H.M."/>
            <person name="Berlin A.M."/>
            <person name="Chapman S.B."/>
            <person name="Dewar J."/>
            <person name="Goldberg J."/>
            <person name="Griggs A."/>
            <person name="Gujja S."/>
            <person name="Hansen M."/>
            <person name="Howarth C."/>
            <person name="Imamovic A."/>
            <person name="Larimer J."/>
            <person name="McCowan C."/>
            <person name="Murphy C."/>
            <person name="Neiman D."/>
            <person name="Pearson M."/>
            <person name="Priest M."/>
            <person name="Roberts A."/>
            <person name="Saif S."/>
            <person name="Shea T."/>
            <person name="Sisk P."/>
            <person name="Sykes S."/>
            <person name="Wortman J."/>
            <person name="Nusbaum C."/>
            <person name="Birren B."/>
        </authorList>
    </citation>
    <scope>NUCLEOTIDE SEQUENCE [LARGE SCALE GENOMIC DNA]</scope>
    <source>
        <strain evidence="1 2">CIP 107469</strain>
    </source>
</reference>
<evidence type="ECO:0000313" key="1">
    <source>
        <dbReference type="EMBL" id="EOR08160.1"/>
    </source>
</evidence>
<proteinExistence type="predicted"/>
<evidence type="ECO:0000313" key="2">
    <source>
        <dbReference type="Proteomes" id="UP000016201"/>
    </source>
</evidence>
<dbReference type="eggNOG" id="ENOG502Z8BQ">
    <property type="taxonomic scope" value="Bacteria"/>
</dbReference>
<dbReference type="RefSeq" id="WP_016166600.1">
    <property type="nucleotide sequence ID" value="NZ_JHZG01000011.1"/>
</dbReference>
<gene>
    <name evidence="1" type="ORF">I593_01515</name>
</gene>
<dbReference type="EMBL" id="AQFM01000036">
    <property type="protein sequence ID" value="EOR08160.1"/>
    <property type="molecule type" value="Genomic_DNA"/>
</dbReference>